<evidence type="ECO:0000256" key="1">
    <source>
        <dbReference type="SAM" id="MobiDB-lite"/>
    </source>
</evidence>
<sequence>MNIDMPSSQGIRLPTIIHRRSSDSRSRPEPRVNCHLSADDVRHRVAIDTAHDTVSEASR</sequence>
<accession>A0ABN7PX09</accession>
<name>A0ABN7PX09_9BURK</name>
<evidence type="ECO:0000313" key="3">
    <source>
        <dbReference type="Proteomes" id="UP000672657"/>
    </source>
</evidence>
<feature type="compositionally biased region" description="Basic and acidic residues" evidence="1">
    <location>
        <begin position="20"/>
        <end position="35"/>
    </location>
</feature>
<protein>
    <submittedName>
        <fullName evidence="2">Uncharacterized protein</fullName>
    </submittedName>
</protein>
<keyword evidence="3" id="KW-1185">Reference proteome</keyword>
<gene>
    <name evidence="2" type="ORF">LMG26411_02611</name>
</gene>
<feature type="region of interest" description="Disordered" evidence="1">
    <location>
        <begin position="1"/>
        <end position="35"/>
    </location>
</feature>
<dbReference type="EMBL" id="CAJPVI010000014">
    <property type="protein sequence ID" value="CAG2144715.1"/>
    <property type="molecule type" value="Genomic_DNA"/>
</dbReference>
<evidence type="ECO:0000313" key="2">
    <source>
        <dbReference type="EMBL" id="CAG2144715.1"/>
    </source>
</evidence>
<proteinExistence type="predicted"/>
<organism evidence="2 3">
    <name type="scientific">Cupriavidus numazuensis</name>
    <dbReference type="NCBI Taxonomy" id="221992"/>
    <lineage>
        <taxon>Bacteria</taxon>
        <taxon>Pseudomonadati</taxon>
        <taxon>Pseudomonadota</taxon>
        <taxon>Betaproteobacteria</taxon>
        <taxon>Burkholderiales</taxon>
        <taxon>Burkholderiaceae</taxon>
        <taxon>Cupriavidus</taxon>
    </lineage>
</organism>
<comment type="caution">
    <text evidence="2">The sequence shown here is derived from an EMBL/GenBank/DDBJ whole genome shotgun (WGS) entry which is preliminary data.</text>
</comment>
<feature type="compositionally biased region" description="Polar residues" evidence="1">
    <location>
        <begin position="1"/>
        <end position="10"/>
    </location>
</feature>
<reference evidence="2 3" key="1">
    <citation type="submission" date="2021-03" db="EMBL/GenBank/DDBJ databases">
        <authorList>
            <person name="Peeters C."/>
        </authorList>
    </citation>
    <scope>NUCLEOTIDE SEQUENCE [LARGE SCALE GENOMIC DNA]</scope>
    <source>
        <strain evidence="2 3">LMG 26411</strain>
    </source>
</reference>
<dbReference type="Proteomes" id="UP000672657">
    <property type="component" value="Unassembled WGS sequence"/>
</dbReference>